<evidence type="ECO:0000256" key="3">
    <source>
        <dbReference type="ARBA" id="ARBA00022989"/>
    </source>
</evidence>
<feature type="transmembrane region" description="Helical" evidence="5">
    <location>
        <begin position="122"/>
        <end position="143"/>
    </location>
</feature>
<comment type="subcellular location">
    <subcellularLocation>
        <location evidence="5">Endoplasmic reticulum membrane</location>
        <topology evidence="5">Multi-pass membrane protein</topology>
    </subcellularLocation>
    <subcellularLocation>
        <location evidence="1">Membrane</location>
        <topology evidence="1">Multi-pass membrane protein</topology>
    </subcellularLocation>
</comment>
<dbReference type="OrthoDB" id="422086at2759"/>
<dbReference type="InterPro" id="IPR007269">
    <property type="entry name" value="ICMT_MeTrfase"/>
</dbReference>
<comment type="catalytic activity">
    <reaction evidence="5">
        <text>[protein]-C-terminal S-[(2E,6E)-farnesyl]-L-cysteine + S-adenosyl-L-methionine = [protein]-C-terminal S-[(2E,6E)-farnesyl]-L-cysteine methyl ester + S-adenosyl-L-homocysteine</text>
        <dbReference type="Rhea" id="RHEA:21672"/>
        <dbReference type="Rhea" id="RHEA-COMP:12125"/>
        <dbReference type="Rhea" id="RHEA-COMP:12126"/>
        <dbReference type="ChEBI" id="CHEBI:57856"/>
        <dbReference type="ChEBI" id="CHEBI:59789"/>
        <dbReference type="ChEBI" id="CHEBI:90510"/>
        <dbReference type="ChEBI" id="CHEBI:90511"/>
        <dbReference type="EC" id="2.1.1.100"/>
    </reaction>
</comment>
<dbReference type="GO" id="GO:0005789">
    <property type="term" value="C:endoplasmic reticulum membrane"/>
    <property type="evidence" value="ECO:0007669"/>
    <property type="project" value="UniProtKB-SubCell"/>
</dbReference>
<comment type="caution">
    <text evidence="7">The sequence shown here is derived from an EMBL/GenBank/DDBJ whole genome shotgun (WGS) entry which is preliminary data.</text>
</comment>
<keyword evidence="5" id="KW-0808">Transferase</keyword>
<evidence type="ECO:0000313" key="8">
    <source>
        <dbReference type="Proteomes" id="UP000601435"/>
    </source>
</evidence>
<dbReference type="EC" id="2.1.1.100" evidence="5"/>
<name>A0A812X5K5_9DINO</name>
<evidence type="ECO:0000256" key="5">
    <source>
        <dbReference type="RuleBase" id="RU362022"/>
    </source>
</evidence>
<feature type="transmembrane region" description="Helical" evidence="5">
    <location>
        <begin position="86"/>
        <end position="110"/>
    </location>
</feature>
<sequence>MNVAGIALKEWFQNASLDPTVVSAIPEKGVLAFHGGHALAELGSWLLAADGEDSLGPWSIVVIFACILYLQGYLKECKTLPPDYLSTLSFFFPVYPAYNAAVALSCLEFFLEWRYFPDFKLWTPLVLLGIVSMALGQGLVSWATRVADRNFWASTRELEEDQLVGLEIPNRRVVREGPYAWERHPAYLGALLWGLGTQLALCNPGMLVVVGFVLWAALLHVTMEEEKELFDEFPGLYVNYAALTSCWIPGFPPLLENSAFQREMVDNAPEQEGDELMEQEESEEEIDEEDDLLPTWEGVPKGGAIWNRQFQEPWRLG</sequence>
<gene>
    <name evidence="7" type="primary">icmt-1</name>
    <name evidence="7" type="ORF">SNEC2469_LOCUS20932</name>
</gene>
<proteinExistence type="inferred from homology"/>
<feature type="compositionally biased region" description="Acidic residues" evidence="6">
    <location>
        <begin position="270"/>
        <end position="292"/>
    </location>
</feature>
<reference evidence="7" key="1">
    <citation type="submission" date="2021-02" db="EMBL/GenBank/DDBJ databases">
        <authorList>
            <person name="Dougan E. K."/>
            <person name="Rhodes N."/>
            <person name="Thang M."/>
            <person name="Chan C."/>
        </authorList>
    </citation>
    <scope>NUCLEOTIDE SEQUENCE</scope>
</reference>
<feature type="transmembrane region" description="Helical" evidence="5">
    <location>
        <begin position="55"/>
        <end position="74"/>
    </location>
</feature>
<evidence type="ECO:0000256" key="4">
    <source>
        <dbReference type="ARBA" id="ARBA00023136"/>
    </source>
</evidence>
<dbReference type="Proteomes" id="UP000601435">
    <property type="component" value="Unassembled WGS sequence"/>
</dbReference>
<accession>A0A812X5K5</accession>
<evidence type="ECO:0000313" key="7">
    <source>
        <dbReference type="EMBL" id="CAE7725242.1"/>
    </source>
</evidence>
<dbReference type="GO" id="GO:0032259">
    <property type="term" value="P:methylation"/>
    <property type="evidence" value="ECO:0007669"/>
    <property type="project" value="UniProtKB-KW"/>
</dbReference>
<evidence type="ECO:0000256" key="6">
    <source>
        <dbReference type="SAM" id="MobiDB-lite"/>
    </source>
</evidence>
<feature type="transmembrane region" description="Helical" evidence="5">
    <location>
        <begin position="191"/>
        <end position="217"/>
    </location>
</feature>
<keyword evidence="4 5" id="KW-0472">Membrane</keyword>
<dbReference type="Gene3D" id="1.20.120.1630">
    <property type="match status" value="1"/>
</dbReference>
<protein>
    <recommendedName>
        <fullName evidence="5">Protein-S-isoprenylcysteine O-methyltransferase</fullName>
        <ecNumber evidence="5">2.1.1.100</ecNumber>
    </recommendedName>
</protein>
<evidence type="ECO:0000256" key="1">
    <source>
        <dbReference type="ARBA" id="ARBA00004141"/>
    </source>
</evidence>
<comment type="similarity">
    <text evidence="5">Belongs to the class VI-like SAM-binding methyltransferase superfamily. Isoprenylcysteine carboxyl methyltransferase family.</text>
</comment>
<keyword evidence="8" id="KW-1185">Reference proteome</keyword>
<dbReference type="GO" id="GO:0004671">
    <property type="term" value="F:protein C-terminal S-isoprenylcysteine carboxyl O-methyltransferase activity"/>
    <property type="evidence" value="ECO:0007669"/>
    <property type="project" value="UniProtKB-EC"/>
</dbReference>
<keyword evidence="5" id="KW-0489">Methyltransferase</keyword>
<keyword evidence="5" id="KW-0256">Endoplasmic reticulum</keyword>
<dbReference type="Pfam" id="PF04140">
    <property type="entry name" value="ICMT"/>
    <property type="match status" value="1"/>
</dbReference>
<dbReference type="AlphaFoldDB" id="A0A812X5K5"/>
<dbReference type="PANTHER" id="PTHR12714">
    <property type="entry name" value="PROTEIN-S ISOPRENYLCYSTEINE O-METHYLTRANSFERASE"/>
    <property type="match status" value="1"/>
</dbReference>
<keyword evidence="2 5" id="KW-0812">Transmembrane</keyword>
<keyword evidence="3 5" id="KW-1133">Transmembrane helix</keyword>
<feature type="region of interest" description="Disordered" evidence="6">
    <location>
        <begin position="270"/>
        <end position="300"/>
    </location>
</feature>
<dbReference type="EMBL" id="CAJNJA010036839">
    <property type="protein sequence ID" value="CAE7725242.1"/>
    <property type="molecule type" value="Genomic_DNA"/>
</dbReference>
<keyword evidence="5" id="KW-0949">S-adenosyl-L-methionine</keyword>
<evidence type="ECO:0000256" key="2">
    <source>
        <dbReference type="ARBA" id="ARBA00022692"/>
    </source>
</evidence>
<organism evidence="7 8">
    <name type="scientific">Symbiodinium necroappetens</name>
    <dbReference type="NCBI Taxonomy" id="1628268"/>
    <lineage>
        <taxon>Eukaryota</taxon>
        <taxon>Sar</taxon>
        <taxon>Alveolata</taxon>
        <taxon>Dinophyceae</taxon>
        <taxon>Suessiales</taxon>
        <taxon>Symbiodiniaceae</taxon>
        <taxon>Symbiodinium</taxon>
    </lineage>
</organism>
<dbReference type="PANTHER" id="PTHR12714:SF9">
    <property type="entry name" value="PROTEIN-S-ISOPRENYLCYSTEINE O-METHYLTRANSFERASE"/>
    <property type="match status" value="1"/>
</dbReference>